<evidence type="ECO:0000256" key="7">
    <source>
        <dbReference type="PIRSR" id="PIRSR000101-1"/>
    </source>
</evidence>
<comment type="similarity">
    <text evidence="5">Belongs to the quinone-dependent D-lactate dehydrogenase family.</text>
</comment>
<dbReference type="PANTHER" id="PTHR43716:SF1">
    <property type="entry name" value="D-2-HYDROXYGLUTARATE DEHYDROGENASE, MITOCHONDRIAL"/>
    <property type="match status" value="1"/>
</dbReference>
<dbReference type="InterPro" id="IPR036318">
    <property type="entry name" value="FAD-bd_PCMH-like_sf"/>
</dbReference>
<protein>
    <recommendedName>
        <fullName evidence="5">Quinone-dependent D-lactate dehydrogenase</fullName>
        <ecNumber evidence="5">1.1.5.12</ecNumber>
    </recommendedName>
    <alternativeName>
        <fullName evidence="5">D-lactate dehydrogenase</fullName>
        <shortName evidence="5">D-LDH</shortName>
    </alternativeName>
</protein>
<evidence type="ECO:0000313" key="9">
    <source>
        <dbReference type="EMBL" id="OYQ37801.1"/>
    </source>
</evidence>
<keyword evidence="5" id="KW-0997">Cell inner membrane</keyword>
<dbReference type="Pfam" id="PF09330">
    <property type="entry name" value="Lact-deh-memb"/>
    <property type="match status" value="1"/>
</dbReference>
<feature type="binding site" evidence="5 7">
    <location>
        <position position="144"/>
    </location>
    <ligand>
        <name>FAD</name>
        <dbReference type="ChEBI" id="CHEBI:57692"/>
    </ligand>
</feature>
<feature type="binding site" evidence="5 7">
    <location>
        <begin position="85"/>
        <end position="86"/>
    </location>
    <ligand>
        <name>FAD</name>
        <dbReference type="ChEBI" id="CHEBI:57692"/>
    </ligand>
</feature>
<dbReference type="InterPro" id="IPR015409">
    <property type="entry name" value="Lactate_DH_C"/>
</dbReference>
<dbReference type="Gene3D" id="3.30.70.610">
    <property type="entry name" value="D-lactate dehydrogenase, cap domain, subdomain 1"/>
    <property type="match status" value="1"/>
</dbReference>
<dbReference type="SUPFAM" id="SSF56176">
    <property type="entry name" value="FAD-binding/transporter-associated domain-like"/>
    <property type="match status" value="1"/>
</dbReference>
<feature type="binding site" evidence="7">
    <location>
        <position position="258"/>
    </location>
    <ligand>
        <name>FAD</name>
        <dbReference type="ChEBI" id="CHEBI:57692"/>
    </ligand>
</feature>
<name>A0A255Z8Q9_9PROT</name>
<evidence type="ECO:0000313" key="10">
    <source>
        <dbReference type="Proteomes" id="UP000216998"/>
    </source>
</evidence>
<dbReference type="SUPFAM" id="SSF55103">
    <property type="entry name" value="FAD-linked oxidases, C-terminal domain"/>
    <property type="match status" value="1"/>
</dbReference>
<dbReference type="GO" id="GO:0055085">
    <property type="term" value="P:transmembrane transport"/>
    <property type="evidence" value="ECO:0007669"/>
    <property type="project" value="InterPro"/>
</dbReference>
<evidence type="ECO:0000256" key="3">
    <source>
        <dbReference type="ARBA" id="ARBA00022827"/>
    </source>
</evidence>
<dbReference type="InterPro" id="IPR016169">
    <property type="entry name" value="FAD-bd_PCMH_sub2"/>
</dbReference>
<dbReference type="Pfam" id="PF01565">
    <property type="entry name" value="FAD_binding_4"/>
    <property type="match status" value="1"/>
</dbReference>
<dbReference type="NCBIfam" id="NF008387">
    <property type="entry name" value="PRK11183.1"/>
    <property type="match status" value="1"/>
</dbReference>
<dbReference type="GO" id="GO:0102029">
    <property type="term" value="F:D-lactate dehydrogenase (quinone) activity"/>
    <property type="evidence" value="ECO:0007669"/>
    <property type="project" value="UniProtKB-EC"/>
</dbReference>
<evidence type="ECO:0000256" key="5">
    <source>
        <dbReference type="HAMAP-Rule" id="MF_02092"/>
    </source>
</evidence>
<dbReference type="InterPro" id="IPR012256">
    <property type="entry name" value="D_lactate_DH"/>
</dbReference>
<feature type="binding site" evidence="5 7">
    <location>
        <position position="151"/>
    </location>
    <ligand>
        <name>FAD</name>
        <dbReference type="ChEBI" id="CHEBI:57692"/>
    </ligand>
</feature>
<reference evidence="9 10" key="1">
    <citation type="submission" date="2017-07" db="EMBL/GenBank/DDBJ databases">
        <title>Niveispirillum cyanobacteriorum sp. nov., isolated from cyanobacterial aggregates in a eutrophic lake.</title>
        <authorList>
            <person name="Cai H."/>
        </authorList>
    </citation>
    <scope>NUCLEOTIDE SEQUENCE [LARGE SCALE GENOMIC DNA]</scope>
    <source>
        <strain evidence="10">TH1-14</strain>
    </source>
</reference>
<keyword evidence="10" id="KW-1185">Reference proteome</keyword>
<dbReference type="PANTHER" id="PTHR43716">
    <property type="entry name" value="D-2-HYDROXYGLUTARATE DEHYDROGENASE, MITOCHONDRIAL"/>
    <property type="match status" value="1"/>
</dbReference>
<dbReference type="Gene3D" id="3.30.465.10">
    <property type="match status" value="1"/>
</dbReference>
<keyword evidence="3 5" id="KW-0274">FAD</keyword>
<dbReference type="EMBL" id="NOXU01000010">
    <property type="protein sequence ID" value="OYQ37801.1"/>
    <property type="molecule type" value="Genomic_DNA"/>
</dbReference>
<dbReference type="EC" id="1.1.5.12" evidence="5"/>
<dbReference type="PROSITE" id="PS51387">
    <property type="entry name" value="FAD_PCMH"/>
    <property type="match status" value="1"/>
</dbReference>
<dbReference type="GO" id="GO:0022904">
    <property type="term" value="P:respiratory electron transport chain"/>
    <property type="evidence" value="ECO:0007669"/>
    <property type="project" value="InterPro"/>
</dbReference>
<comment type="subcellular location">
    <subcellularLocation>
        <location evidence="5">Cell inner membrane</location>
        <topology evidence="5">Peripheral membrane protein</topology>
        <orientation evidence="5">Cytoplasmic side</orientation>
    </subcellularLocation>
</comment>
<dbReference type="GO" id="GO:0006089">
    <property type="term" value="P:lactate metabolic process"/>
    <property type="evidence" value="ECO:0007669"/>
    <property type="project" value="UniProtKB-UniRule"/>
</dbReference>
<proteinExistence type="inferred from homology"/>
<keyword evidence="2 5" id="KW-0285">Flavoprotein</keyword>
<keyword evidence="5 6" id="KW-0874">Quinone</keyword>
<dbReference type="GO" id="GO:0031234">
    <property type="term" value="C:extrinsic component of cytoplasmic side of plasma membrane"/>
    <property type="evidence" value="ECO:0007669"/>
    <property type="project" value="UniProtKB-UniRule"/>
</dbReference>
<dbReference type="GO" id="GO:0071949">
    <property type="term" value="F:FAD binding"/>
    <property type="evidence" value="ECO:0007669"/>
    <property type="project" value="InterPro"/>
</dbReference>
<dbReference type="PIRSF" id="PIRSF000101">
    <property type="entry name" value="D-lactate_dh"/>
    <property type="match status" value="1"/>
</dbReference>
<dbReference type="Proteomes" id="UP000216998">
    <property type="component" value="Unassembled WGS sequence"/>
</dbReference>
<keyword evidence="5" id="KW-1003">Cell membrane</keyword>
<comment type="function">
    <text evidence="5 6">Catalyzes the oxidation of D-lactate to pyruvate.</text>
</comment>
<evidence type="ECO:0000256" key="2">
    <source>
        <dbReference type="ARBA" id="ARBA00022630"/>
    </source>
</evidence>
<dbReference type="InterPro" id="IPR016173">
    <property type="entry name" value="D-lactate_DH_C-sub2"/>
</dbReference>
<gene>
    <name evidence="5" type="primary">dld</name>
    <name evidence="9" type="ORF">CHU95_00375</name>
</gene>
<accession>A0A255Z8Q9</accession>
<feature type="domain" description="FAD-binding PCMH-type" evidence="8">
    <location>
        <begin position="42"/>
        <end position="214"/>
    </location>
</feature>
<dbReference type="OrthoDB" id="9772552at2"/>
<evidence type="ECO:0000256" key="6">
    <source>
        <dbReference type="PIRNR" id="PIRNR000101"/>
    </source>
</evidence>
<keyword evidence="5" id="KW-0472">Membrane</keyword>
<feature type="binding site" evidence="5 7">
    <location>
        <position position="161"/>
    </location>
    <ligand>
        <name>FAD</name>
        <dbReference type="ChEBI" id="CHEBI:57692"/>
    </ligand>
</feature>
<dbReference type="InterPro" id="IPR016166">
    <property type="entry name" value="FAD-bd_PCMH"/>
</dbReference>
<dbReference type="Gene3D" id="3.30.1370.20">
    <property type="entry name" value="D-lactate dehydrogenase, cap domain, subdomain 2"/>
    <property type="match status" value="1"/>
</dbReference>
<dbReference type="GO" id="GO:0004458">
    <property type="term" value="F:D-lactate dehydrogenase (cytochrome) activity"/>
    <property type="evidence" value="ECO:0007669"/>
    <property type="project" value="UniProtKB-UniRule"/>
</dbReference>
<dbReference type="InterPro" id="IPR016167">
    <property type="entry name" value="FAD-bd_PCMH_sub1"/>
</dbReference>
<dbReference type="InterPro" id="IPR016172">
    <property type="entry name" value="D-lactate_DH_C-sub1"/>
</dbReference>
<comment type="catalytic activity">
    <reaction evidence="5 6">
        <text>(R)-lactate + a quinone = a quinol + pyruvate</text>
        <dbReference type="Rhea" id="RHEA:51468"/>
        <dbReference type="ChEBI" id="CHEBI:15361"/>
        <dbReference type="ChEBI" id="CHEBI:16004"/>
        <dbReference type="ChEBI" id="CHEBI:24646"/>
        <dbReference type="ChEBI" id="CHEBI:132124"/>
        <dbReference type="EC" id="1.1.5.12"/>
    </reaction>
</comment>
<organism evidence="9 10">
    <name type="scientific">Niveispirillum lacus</name>
    <dbReference type="NCBI Taxonomy" id="1981099"/>
    <lineage>
        <taxon>Bacteria</taxon>
        <taxon>Pseudomonadati</taxon>
        <taxon>Pseudomonadota</taxon>
        <taxon>Alphaproteobacteria</taxon>
        <taxon>Rhodospirillales</taxon>
        <taxon>Azospirillaceae</taxon>
        <taxon>Niveispirillum</taxon>
    </lineage>
</organism>
<dbReference type="AlphaFoldDB" id="A0A255Z8Q9"/>
<comment type="caution">
    <text evidence="9">The sequence shown here is derived from an EMBL/GenBank/DDBJ whole genome shotgun (WGS) entry which is preliminary data.</text>
</comment>
<evidence type="ECO:0000256" key="1">
    <source>
        <dbReference type="ARBA" id="ARBA00001974"/>
    </source>
</evidence>
<dbReference type="InterPro" id="IPR006094">
    <property type="entry name" value="Oxid_FAD_bind_N"/>
</dbReference>
<comment type="caution">
    <text evidence="5">Lacks conserved residue(s) required for the propagation of feature annotation.</text>
</comment>
<sequence length="581" mass="64440">MIKHMSPQDRVRLLSRLRCIVGRRYVLTQGISTRHYCTGYRFGGGPVLAVVRPGSLVEQWQVVQTLIQAGCIIIMQAANTGLTGGSTPDGDGYDRDIVLISTTRLNIVQIIQQGRQVICLPGATLTQLEERLRPLGREPHSVIGSSCIGASVFGGIANNSGGALVQRGPAYTELALFARVESNGTLVLVNRLGIALGDDPETILHRLETEQYGPGDIEPDAGPASDHGYDQHVRDIHSDLPARFNADPSRLRDVSGCAGKLIMFAVRLDTFVLQRDTRVFYIGTNRPQTLTNLRIALLTRLQELPIAAEYMHRDAYAMAATYGKDTFLAIRLFGARRMKTLFRLKSLADQAARILGMSPRNVADRLLQWISHLFPNHLPRRLNQFHERYDHHLMLKVSADNSAAVQVLLDSVLGAATEADDEAYFECTTAEAEKAFLHRFAAAGAVVRYCTIMGSKTGGMVALDIALRRNDREWFEQLPPNLDAMIDKKIYYGHFLCHVLHQDYVLRPGHDPHAVEQRMLGELDKRGARYPAEHGFGHLYAAPASLVEFYQTLDPCNCFNPGIGQTSKFQQWSAGAEPPSF</sequence>
<comment type="cofactor">
    <cofactor evidence="1 5 6 7">
        <name>FAD</name>
        <dbReference type="ChEBI" id="CHEBI:57692"/>
    </cofactor>
</comment>
<keyword evidence="4 5" id="KW-0560">Oxidoreductase</keyword>
<dbReference type="InterPro" id="IPR051264">
    <property type="entry name" value="FAD-oxidored/transferase_4"/>
</dbReference>
<dbReference type="InterPro" id="IPR016164">
    <property type="entry name" value="FAD-linked_Oxase-like_C"/>
</dbReference>
<evidence type="ECO:0000256" key="4">
    <source>
        <dbReference type="ARBA" id="ARBA00023002"/>
    </source>
</evidence>
<dbReference type="GO" id="GO:0048038">
    <property type="term" value="F:quinone binding"/>
    <property type="evidence" value="ECO:0007669"/>
    <property type="project" value="UniProtKB-KW"/>
</dbReference>
<dbReference type="RefSeq" id="WP_094452595.1">
    <property type="nucleotide sequence ID" value="NZ_NOXU01000010.1"/>
</dbReference>
<dbReference type="HAMAP" id="MF_02092">
    <property type="entry name" value="DLDH_Dld"/>
    <property type="match status" value="1"/>
</dbReference>
<feature type="binding site" evidence="5 7">
    <location>
        <begin position="77"/>
        <end position="81"/>
    </location>
    <ligand>
        <name>FAD</name>
        <dbReference type="ChEBI" id="CHEBI:57692"/>
    </ligand>
</feature>
<dbReference type="Gene3D" id="3.30.43.10">
    <property type="entry name" value="Uridine Diphospho-n-acetylenolpyruvylglucosamine Reductase, domain 2"/>
    <property type="match status" value="1"/>
</dbReference>
<evidence type="ECO:0000259" key="8">
    <source>
        <dbReference type="PROSITE" id="PS51387"/>
    </source>
</evidence>